<dbReference type="EMBL" id="JAQQWE010000007">
    <property type="protein sequence ID" value="KAK7946881.1"/>
    <property type="molecule type" value="Genomic_DNA"/>
</dbReference>
<dbReference type="Proteomes" id="UP001391051">
    <property type="component" value="Unassembled WGS sequence"/>
</dbReference>
<accession>A0ABR1Q4G9</accession>
<sequence length="457" mass="51292">MFLYSKLVMDNLMAQGSVAELEEELNEIFPKGLDEAYERVASRVLDHPSRSPAQRRAAGQILRWLTCAIRDLKWREIQSFFGIDPHKGVCDPKNHRTDDCKHTCGSLVESYQREFKGSSVDTTDLVVGLVHNTARRYLIQSNRVNLPAANASMAIFSSAYLASFAIKNSSDTVVRENALNGYYGLLDYSASSWQEHLVLSLRQSCELSPLTVHNLQRGVLSFLQRLDFNHIPEDLGDRIESAKKFFDNACLKHCILRIESLSTPIRKAIEDIDPIVLDDRSRDVFLSLNGNQRFKCPKPRCFRFSEGFESKEARDRHVTQHYAPFTCSIESCPRERVGFLSRADLLGHTKEAHTSQTNTPTALFPTGSKPNDPLYDACARGDMQAIKGLVNTATGLRIGYKHISMAAKNDHADVCRYFALSSKDLLRGEPILESLTDAIRSSDASMFPLLVKAATPE</sequence>
<comment type="caution">
    <text evidence="1">The sequence shown here is derived from an EMBL/GenBank/DDBJ whole genome shotgun (WGS) entry which is preliminary data.</text>
</comment>
<dbReference type="PANTHER" id="PTHR10039">
    <property type="entry name" value="AMELOGENIN"/>
    <property type="match status" value="1"/>
</dbReference>
<dbReference type="RefSeq" id="XP_066696915.1">
    <property type="nucleotide sequence ID" value="XM_066847424.1"/>
</dbReference>
<evidence type="ECO:0000313" key="2">
    <source>
        <dbReference type="Proteomes" id="UP001391051"/>
    </source>
</evidence>
<keyword evidence="2" id="KW-1185">Reference proteome</keyword>
<dbReference type="GeneID" id="92080486"/>
<evidence type="ECO:0008006" key="3">
    <source>
        <dbReference type="Google" id="ProtNLM"/>
    </source>
</evidence>
<proteinExistence type="predicted"/>
<protein>
    <recommendedName>
        <fullName evidence="3">C2H2-type domain-containing protein</fullName>
    </recommendedName>
</protein>
<gene>
    <name evidence="1" type="ORF">PG986_011202</name>
</gene>
<reference evidence="1 2" key="1">
    <citation type="submission" date="2023-01" db="EMBL/GenBank/DDBJ databases">
        <title>Analysis of 21 Apiospora genomes using comparative genomics revels a genus with tremendous synthesis potential of carbohydrate active enzymes and secondary metabolites.</title>
        <authorList>
            <person name="Sorensen T."/>
        </authorList>
    </citation>
    <scope>NUCLEOTIDE SEQUENCE [LARGE SCALE GENOMIC DNA]</scope>
    <source>
        <strain evidence="1 2">CBS 24483</strain>
    </source>
</reference>
<evidence type="ECO:0000313" key="1">
    <source>
        <dbReference type="EMBL" id="KAK7946881.1"/>
    </source>
</evidence>
<organism evidence="1 2">
    <name type="scientific">Apiospora aurea</name>
    <dbReference type="NCBI Taxonomy" id="335848"/>
    <lineage>
        <taxon>Eukaryota</taxon>
        <taxon>Fungi</taxon>
        <taxon>Dikarya</taxon>
        <taxon>Ascomycota</taxon>
        <taxon>Pezizomycotina</taxon>
        <taxon>Sordariomycetes</taxon>
        <taxon>Xylariomycetidae</taxon>
        <taxon>Amphisphaeriales</taxon>
        <taxon>Apiosporaceae</taxon>
        <taxon>Apiospora</taxon>
    </lineage>
</organism>
<name>A0ABR1Q4G9_9PEZI</name>